<gene>
    <name evidence="1" type="ORF">SEPMUDRAFT_8288</name>
</gene>
<accession>N1QJK1</accession>
<evidence type="ECO:0000313" key="1">
    <source>
        <dbReference type="EMBL" id="EMF10714.1"/>
    </source>
</evidence>
<name>N1QJK1_SPHMS</name>
<evidence type="ECO:0008006" key="3">
    <source>
        <dbReference type="Google" id="ProtNLM"/>
    </source>
</evidence>
<dbReference type="EMBL" id="KB456267">
    <property type="protein sequence ID" value="EMF10714.1"/>
    <property type="molecule type" value="Genomic_DNA"/>
</dbReference>
<protein>
    <recommendedName>
        <fullName evidence="3">AB hydrolase-1 domain-containing protein</fullName>
    </recommendedName>
</protein>
<dbReference type="STRING" id="692275.N1QJK1"/>
<dbReference type="InterPro" id="IPR029058">
    <property type="entry name" value="AB_hydrolase_fold"/>
</dbReference>
<dbReference type="GeneID" id="27907459"/>
<dbReference type="AlphaFoldDB" id="N1QJK1"/>
<proteinExistence type="predicted"/>
<dbReference type="HOGENOM" id="CLU_2677935_0_0_1"/>
<evidence type="ECO:0000313" key="2">
    <source>
        <dbReference type="Proteomes" id="UP000016931"/>
    </source>
</evidence>
<organism evidence="1 2">
    <name type="scientific">Sphaerulina musiva (strain SO2202)</name>
    <name type="common">Poplar stem canker fungus</name>
    <name type="synonym">Septoria musiva</name>
    <dbReference type="NCBI Taxonomy" id="692275"/>
    <lineage>
        <taxon>Eukaryota</taxon>
        <taxon>Fungi</taxon>
        <taxon>Dikarya</taxon>
        <taxon>Ascomycota</taxon>
        <taxon>Pezizomycotina</taxon>
        <taxon>Dothideomycetes</taxon>
        <taxon>Dothideomycetidae</taxon>
        <taxon>Mycosphaerellales</taxon>
        <taxon>Mycosphaerellaceae</taxon>
        <taxon>Sphaerulina</taxon>
    </lineage>
</organism>
<dbReference type="RefSeq" id="XP_016758835.1">
    <property type="nucleotide sequence ID" value="XM_016910322.1"/>
</dbReference>
<sequence length="75" mass="8308">SLLIDSLVNIRILVLAVIRDYYQPFIAISGYMAKSTSREKKLVEPQAGHAIDFDQPEAVLEVIGAFLVRLDSSMA</sequence>
<keyword evidence="2" id="KW-1185">Reference proteome</keyword>
<dbReference type="SUPFAM" id="SSF53474">
    <property type="entry name" value="alpha/beta-Hydrolases"/>
    <property type="match status" value="1"/>
</dbReference>
<feature type="non-terminal residue" evidence="1">
    <location>
        <position position="75"/>
    </location>
</feature>
<dbReference type="Proteomes" id="UP000016931">
    <property type="component" value="Unassembled WGS sequence"/>
</dbReference>
<feature type="non-terminal residue" evidence="1">
    <location>
        <position position="1"/>
    </location>
</feature>
<dbReference type="eggNOG" id="ENOG502QPPY">
    <property type="taxonomic scope" value="Eukaryota"/>
</dbReference>
<reference evidence="1 2" key="1">
    <citation type="journal article" date="2012" name="PLoS Pathog.">
        <title>Diverse lifestyles and strategies of plant pathogenesis encoded in the genomes of eighteen Dothideomycetes fungi.</title>
        <authorList>
            <person name="Ohm R.A."/>
            <person name="Feau N."/>
            <person name="Henrissat B."/>
            <person name="Schoch C.L."/>
            <person name="Horwitz B.A."/>
            <person name="Barry K.W."/>
            <person name="Condon B.J."/>
            <person name="Copeland A.C."/>
            <person name="Dhillon B."/>
            <person name="Glaser F."/>
            <person name="Hesse C.N."/>
            <person name="Kosti I."/>
            <person name="LaButti K."/>
            <person name="Lindquist E.A."/>
            <person name="Lucas S."/>
            <person name="Salamov A.A."/>
            <person name="Bradshaw R.E."/>
            <person name="Ciuffetti L."/>
            <person name="Hamelin R.C."/>
            <person name="Kema G.H.J."/>
            <person name="Lawrence C."/>
            <person name="Scott J.A."/>
            <person name="Spatafora J.W."/>
            <person name="Turgeon B.G."/>
            <person name="de Wit P.J.G.M."/>
            <person name="Zhong S."/>
            <person name="Goodwin S.B."/>
            <person name="Grigoriev I.V."/>
        </authorList>
    </citation>
    <scope>NUCLEOTIDE SEQUENCE [LARGE SCALE GENOMIC DNA]</scope>
    <source>
        <strain evidence="1 2">SO2202</strain>
    </source>
</reference>
<dbReference type="OrthoDB" id="8119704at2759"/>